<feature type="region of interest" description="Disordered" evidence="6">
    <location>
        <begin position="77"/>
        <end position="100"/>
    </location>
</feature>
<dbReference type="Proteomes" id="UP001153636">
    <property type="component" value="Chromosome 4"/>
</dbReference>
<proteinExistence type="predicted"/>
<comment type="subunit">
    <text evidence="1">Self-associates forming complexes of several hundred monomers.</text>
</comment>
<accession>A0A9P0GFR9</accession>
<name>A0A9P0GFR9_9CUCU</name>
<keyword evidence="9" id="KW-1185">Reference proteome</keyword>
<sequence>MSGNRAGAVTEFQKTVLTEYLKDHSQLCSSKFSDSFTHKEAQNLWIRLSENLNSIPGGAKKGWKQWRRTWADLKRITKKKASDTKKKMRQTGGGEPPNEMTQNENVILELITPSSTYGHENIEETVVPFDFENNLNLMDINKPSTSSEINSLNIGNQEEHGYALSEPAETTSAINKTTTPLRGKRVTASRRHITALKLNQNLVNSIDEKKDIMANYYGNKIKFMQFRKVYCKRKLNLMKENNENQKKILTALRILLRNTRSN</sequence>
<keyword evidence="3" id="KW-0805">Transcription regulation</keyword>
<dbReference type="OrthoDB" id="7543230at2759"/>
<feature type="domain" description="Myb/SANT-like DNA-binding" evidence="7">
    <location>
        <begin position="8"/>
        <end position="82"/>
    </location>
</feature>
<comment type="function">
    <text evidence="5">Involved in transvection phenomena (= synapsis-dependent gene expression), where the synaptic pairing of chromosomes carrying genes with which zeste interacts influences the expression of these genes. Zeste binds to DNA and stimulates transcription from a nearby promoter.</text>
</comment>
<reference evidence="8" key="1">
    <citation type="submission" date="2022-01" db="EMBL/GenBank/DDBJ databases">
        <authorList>
            <person name="King R."/>
        </authorList>
    </citation>
    <scope>NUCLEOTIDE SEQUENCE</scope>
</reference>
<protein>
    <recommendedName>
        <fullName evidence="2">Regulatory protein zeste</fullName>
    </recommendedName>
</protein>
<dbReference type="AlphaFoldDB" id="A0A9P0GFR9"/>
<evidence type="ECO:0000256" key="1">
    <source>
        <dbReference type="ARBA" id="ARBA00011764"/>
    </source>
</evidence>
<evidence type="ECO:0000256" key="5">
    <source>
        <dbReference type="ARBA" id="ARBA00025466"/>
    </source>
</evidence>
<keyword evidence="4" id="KW-0804">Transcription</keyword>
<dbReference type="Pfam" id="PF13873">
    <property type="entry name" value="Myb_DNA-bind_5"/>
    <property type="match status" value="1"/>
</dbReference>
<evidence type="ECO:0000256" key="4">
    <source>
        <dbReference type="ARBA" id="ARBA00023163"/>
    </source>
</evidence>
<evidence type="ECO:0000313" key="8">
    <source>
        <dbReference type="EMBL" id="CAH1109206.1"/>
    </source>
</evidence>
<organism evidence="8 9">
    <name type="scientific">Psylliodes chrysocephalus</name>
    <dbReference type="NCBI Taxonomy" id="3402493"/>
    <lineage>
        <taxon>Eukaryota</taxon>
        <taxon>Metazoa</taxon>
        <taxon>Ecdysozoa</taxon>
        <taxon>Arthropoda</taxon>
        <taxon>Hexapoda</taxon>
        <taxon>Insecta</taxon>
        <taxon>Pterygota</taxon>
        <taxon>Neoptera</taxon>
        <taxon>Endopterygota</taxon>
        <taxon>Coleoptera</taxon>
        <taxon>Polyphaga</taxon>
        <taxon>Cucujiformia</taxon>
        <taxon>Chrysomeloidea</taxon>
        <taxon>Chrysomelidae</taxon>
        <taxon>Galerucinae</taxon>
        <taxon>Alticini</taxon>
        <taxon>Psylliodes</taxon>
    </lineage>
</organism>
<dbReference type="EMBL" id="OV651816">
    <property type="protein sequence ID" value="CAH1109206.1"/>
    <property type="molecule type" value="Genomic_DNA"/>
</dbReference>
<evidence type="ECO:0000256" key="2">
    <source>
        <dbReference type="ARBA" id="ARBA00016807"/>
    </source>
</evidence>
<evidence type="ECO:0000259" key="7">
    <source>
        <dbReference type="Pfam" id="PF13873"/>
    </source>
</evidence>
<evidence type="ECO:0000313" key="9">
    <source>
        <dbReference type="Proteomes" id="UP001153636"/>
    </source>
</evidence>
<dbReference type="InterPro" id="IPR028002">
    <property type="entry name" value="Myb_DNA-bind_5"/>
</dbReference>
<evidence type="ECO:0000256" key="3">
    <source>
        <dbReference type="ARBA" id="ARBA00023015"/>
    </source>
</evidence>
<gene>
    <name evidence="8" type="ORF">PSYICH_LOCUS10575</name>
</gene>
<evidence type="ECO:0000256" key="6">
    <source>
        <dbReference type="SAM" id="MobiDB-lite"/>
    </source>
</evidence>